<evidence type="ECO:0000256" key="1">
    <source>
        <dbReference type="ARBA" id="ARBA00008861"/>
    </source>
</evidence>
<dbReference type="RefSeq" id="WP_144561841.1">
    <property type="nucleotide sequence ID" value="NZ_VIVN01000001.1"/>
</dbReference>
<comment type="caution">
    <text evidence="5">The sequence shown here is derived from an EMBL/GenBank/DDBJ whole genome shotgun (WGS) entry which is preliminary data.</text>
</comment>
<dbReference type="SUPFAM" id="SSF110857">
    <property type="entry name" value="Gamma-glutamyl cyclotransferase-like"/>
    <property type="match status" value="1"/>
</dbReference>
<dbReference type="Gene3D" id="3.10.490.10">
    <property type="entry name" value="Gamma-glutamyl cyclotransferase-like"/>
    <property type="match status" value="1"/>
</dbReference>
<dbReference type="InterPro" id="IPR039126">
    <property type="entry name" value="GGACT"/>
</dbReference>
<dbReference type="EMBL" id="VIVN01000001">
    <property type="protein sequence ID" value="TWE08092.1"/>
    <property type="molecule type" value="Genomic_DNA"/>
</dbReference>
<dbReference type="InterPro" id="IPR036568">
    <property type="entry name" value="GGCT-like_sf"/>
</dbReference>
<proteinExistence type="inferred from homology"/>
<evidence type="ECO:0000313" key="6">
    <source>
        <dbReference type="Proteomes" id="UP000319671"/>
    </source>
</evidence>
<dbReference type="CDD" id="cd06661">
    <property type="entry name" value="GGCT_like"/>
    <property type="match status" value="1"/>
</dbReference>
<evidence type="ECO:0000256" key="3">
    <source>
        <dbReference type="RuleBase" id="RU367036"/>
    </source>
</evidence>
<comment type="similarity">
    <text evidence="1 3">Belongs to the gamma-glutamylcyclotransferase family.</text>
</comment>
<dbReference type="GO" id="GO:0061929">
    <property type="term" value="F:gamma-glutamylaminecyclotransferase activity"/>
    <property type="evidence" value="ECO:0007669"/>
    <property type="project" value="InterPro"/>
</dbReference>
<keyword evidence="6" id="KW-1185">Reference proteome</keyword>
<protein>
    <recommendedName>
        <fullName evidence="3">Gamma-glutamylcyclotransferase family protein</fullName>
    </recommendedName>
</protein>
<dbReference type="PANTHER" id="PTHR12510:SF4">
    <property type="entry name" value="GAMMA-GLUTAMYLAMINECYCLOTRANSFERASE"/>
    <property type="match status" value="1"/>
</dbReference>
<feature type="active site" description="Proton acceptor" evidence="2">
    <location>
        <position position="75"/>
    </location>
</feature>
<evidence type="ECO:0000313" key="5">
    <source>
        <dbReference type="EMBL" id="TWE08092.1"/>
    </source>
</evidence>
<feature type="domain" description="Gamma-glutamylcyclotransferase AIG2-like" evidence="4">
    <location>
        <begin position="6"/>
        <end position="125"/>
    </location>
</feature>
<dbReference type="GO" id="GO:0016740">
    <property type="term" value="F:transferase activity"/>
    <property type="evidence" value="ECO:0007669"/>
    <property type="project" value="UniProtKB-KW"/>
</dbReference>
<dbReference type="PANTHER" id="PTHR12510">
    <property type="entry name" value="TROPONIN C-AKIN-1 PROTEIN"/>
    <property type="match status" value="1"/>
</dbReference>
<evidence type="ECO:0000256" key="2">
    <source>
        <dbReference type="PIRSR" id="PIRSR639126-1"/>
    </source>
</evidence>
<accession>A0A561DXP3</accession>
<name>A0A561DXP3_9BACI</name>
<dbReference type="InterPro" id="IPR013024">
    <property type="entry name" value="GGCT-like"/>
</dbReference>
<gene>
    <name evidence="5" type="ORF">FB550_101106</name>
</gene>
<evidence type="ECO:0000259" key="4">
    <source>
        <dbReference type="Pfam" id="PF06094"/>
    </source>
</evidence>
<keyword evidence="5" id="KW-0808">Transferase</keyword>
<sequence length="129" mass="15420">MDNIYVFVYGTLRKNESIHFLLKEATLIARKAWTSGRLFDTGLGYPALKESMNDRVYGEIYLVSEEQLYRLDELEDYRPNDRNNLYNRKKQVVFYDTDKIEAYLYFIAEHQESLLKNHIESGDWKLYTS</sequence>
<organism evidence="5 6">
    <name type="scientific">Neobacillus bataviensis</name>
    <dbReference type="NCBI Taxonomy" id="220685"/>
    <lineage>
        <taxon>Bacteria</taxon>
        <taxon>Bacillati</taxon>
        <taxon>Bacillota</taxon>
        <taxon>Bacilli</taxon>
        <taxon>Bacillales</taxon>
        <taxon>Bacillaceae</taxon>
        <taxon>Neobacillus</taxon>
    </lineage>
</organism>
<dbReference type="AlphaFoldDB" id="A0A561DXP3"/>
<dbReference type="Pfam" id="PF06094">
    <property type="entry name" value="GGACT"/>
    <property type="match status" value="1"/>
</dbReference>
<dbReference type="GO" id="GO:0005829">
    <property type="term" value="C:cytosol"/>
    <property type="evidence" value="ECO:0007669"/>
    <property type="project" value="TreeGrafter"/>
</dbReference>
<dbReference type="InterPro" id="IPR009288">
    <property type="entry name" value="AIG2-like_dom"/>
</dbReference>
<dbReference type="Proteomes" id="UP000319671">
    <property type="component" value="Unassembled WGS sequence"/>
</dbReference>
<reference evidence="5 6" key="1">
    <citation type="submission" date="2019-06" db="EMBL/GenBank/DDBJ databases">
        <title>Sorghum-associated microbial communities from plants grown in Nebraska, USA.</title>
        <authorList>
            <person name="Schachtman D."/>
        </authorList>
    </citation>
    <scope>NUCLEOTIDE SEQUENCE [LARGE SCALE GENOMIC DNA]</scope>
    <source>
        <strain evidence="5 6">2482</strain>
    </source>
</reference>